<evidence type="ECO:0000256" key="1">
    <source>
        <dbReference type="ARBA" id="ARBA00008226"/>
    </source>
</evidence>
<feature type="domain" description="Aminoacyl-transfer RNA synthetases class-II family profile" evidence="10">
    <location>
        <begin position="90"/>
        <end position="507"/>
    </location>
</feature>
<keyword evidence="12" id="KW-1185">Reference proteome</keyword>
<keyword evidence="5" id="KW-0067">ATP-binding</keyword>
<dbReference type="PRINTS" id="PR01046">
    <property type="entry name" value="TRNASYNTHPRO"/>
</dbReference>
<reference evidence="11" key="1">
    <citation type="submission" date="2013-11" db="EMBL/GenBank/DDBJ databases">
        <title>Genome sequence of the fusiform rust pathogen reveals effectors for host alternation and coevolution with pine.</title>
        <authorList>
            <consortium name="DOE Joint Genome Institute"/>
            <person name="Smith K."/>
            <person name="Pendleton A."/>
            <person name="Kubisiak T."/>
            <person name="Anderson C."/>
            <person name="Salamov A."/>
            <person name="Aerts A."/>
            <person name="Riley R."/>
            <person name="Clum A."/>
            <person name="Lindquist E."/>
            <person name="Ence D."/>
            <person name="Campbell M."/>
            <person name="Kronenberg Z."/>
            <person name="Feau N."/>
            <person name="Dhillon B."/>
            <person name="Hamelin R."/>
            <person name="Burleigh J."/>
            <person name="Smith J."/>
            <person name="Yandell M."/>
            <person name="Nelson C."/>
            <person name="Grigoriev I."/>
            <person name="Davis J."/>
        </authorList>
    </citation>
    <scope>NUCLEOTIDE SEQUENCE</scope>
    <source>
        <strain evidence="11">G11</strain>
    </source>
</reference>
<keyword evidence="3" id="KW-0436">Ligase</keyword>
<dbReference type="OrthoDB" id="10267474at2759"/>
<dbReference type="PANTHER" id="PTHR42753">
    <property type="entry name" value="MITOCHONDRIAL RIBOSOME PROTEIN L39/PROLYL-TRNA LIGASE FAMILY MEMBER"/>
    <property type="match status" value="1"/>
</dbReference>
<comment type="caution">
    <text evidence="11">The sequence shown here is derived from an EMBL/GenBank/DDBJ whole genome shotgun (WGS) entry which is preliminary data.</text>
</comment>
<dbReference type="Pfam" id="PF00587">
    <property type="entry name" value="tRNA-synt_2b"/>
    <property type="match status" value="1"/>
</dbReference>
<evidence type="ECO:0000256" key="6">
    <source>
        <dbReference type="ARBA" id="ARBA00022917"/>
    </source>
</evidence>
<evidence type="ECO:0000256" key="4">
    <source>
        <dbReference type="ARBA" id="ARBA00022741"/>
    </source>
</evidence>
<dbReference type="Proteomes" id="UP000886653">
    <property type="component" value="Unassembled WGS sequence"/>
</dbReference>
<accession>A0A9P6THU8</accession>
<dbReference type="InterPro" id="IPR045864">
    <property type="entry name" value="aa-tRNA-synth_II/BPL/LPL"/>
</dbReference>
<gene>
    <name evidence="11" type="ORF">CROQUDRAFT_35292</name>
</gene>
<keyword evidence="7" id="KW-0030">Aminoacyl-tRNA synthetase</keyword>
<sequence>MIQTSILRPAKPLRSFIYAHLQPLPRYLSSCRTASEPVYQSTRYTPTLKSQVVPATPTSASSSSAHALLLRAGFLRQSSTGIWNFLPNAMRVLNKLEKIVREEMVKIGASEVSLSHVQPSTLWKASGRWDAANKELFRLSDRKGTQLLLAPTHEEEITQLVKQDLVSSKQLPVRLFHIGRKYRDELRPRAGLLRSREFIMKDLYTFDDESAKALETYSAVQGAYKRIFGRIGLPFVVAEADSGAIGGSRSHEYQFESPSGEDTVIKCSGCNYMANIELARSVLSPPPTDINSLRVEFFQACAGQILLVVILPHRHPINPVKLAKIYPGALELKIDGTSLLADLDDRFEKMEVVIDESCMAFEVEELYRKIEDRFLHLSRPSTVPDPSQSPFERSLLSIWSRLPTYSVHDVRQVLHTSQTPTSGSDLSEHCPKCRSLLRSSKAIEVAHTFYLGAKYSNPLGATFQILDPETGLQTSKPFEMGCYGIGISRLLGAIAECGHREAGLRWPMNVAPFKLCIIIPSLPEPNLKSAAEAVARSAESVVGLEGDVLIDDRNQRVGWKLMDADLVGYPIVVLLGNRWVKDRIIEIKDVNRGKVVVLENVEFEDGRLVDEDRLIGVIGSLVQALVV</sequence>
<dbReference type="EMBL" id="MU167208">
    <property type="protein sequence ID" value="KAG0152469.1"/>
    <property type="molecule type" value="Genomic_DNA"/>
</dbReference>
<dbReference type="NCBIfam" id="TIGR00409">
    <property type="entry name" value="proS_fam_II"/>
    <property type="match status" value="1"/>
</dbReference>
<dbReference type="Pfam" id="PF03129">
    <property type="entry name" value="HGTP_anticodon"/>
    <property type="match status" value="1"/>
</dbReference>
<dbReference type="PROSITE" id="PS50862">
    <property type="entry name" value="AA_TRNA_LIGASE_II"/>
    <property type="match status" value="1"/>
</dbReference>
<evidence type="ECO:0000256" key="8">
    <source>
        <dbReference type="ARBA" id="ARBA00029731"/>
    </source>
</evidence>
<dbReference type="PANTHER" id="PTHR42753:SF2">
    <property type="entry name" value="PROLINE--TRNA LIGASE"/>
    <property type="match status" value="1"/>
</dbReference>
<keyword evidence="6" id="KW-0648">Protein biosynthesis</keyword>
<dbReference type="CDD" id="cd00779">
    <property type="entry name" value="ProRS_core_prok"/>
    <property type="match status" value="1"/>
</dbReference>
<evidence type="ECO:0000256" key="7">
    <source>
        <dbReference type="ARBA" id="ARBA00023146"/>
    </source>
</evidence>
<dbReference type="InterPro" id="IPR050062">
    <property type="entry name" value="Pro-tRNA_synthetase"/>
</dbReference>
<evidence type="ECO:0000256" key="9">
    <source>
        <dbReference type="ARBA" id="ARBA00047671"/>
    </source>
</evidence>
<proteinExistence type="inferred from homology"/>
<evidence type="ECO:0000313" key="12">
    <source>
        <dbReference type="Proteomes" id="UP000886653"/>
    </source>
</evidence>
<dbReference type="Gene3D" id="3.40.50.800">
    <property type="entry name" value="Anticodon-binding domain"/>
    <property type="match status" value="1"/>
</dbReference>
<dbReference type="AlphaFoldDB" id="A0A9P6THU8"/>
<dbReference type="Gene3D" id="3.30.930.10">
    <property type="entry name" value="Bira Bifunctional Protein, Domain 2"/>
    <property type="match status" value="2"/>
</dbReference>
<evidence type="ECO:0000256" key="5">
    <source>
        <dbReference type="ARBA" id="ARBA00022840"/>
    </source>
</evidence>
<dbReference type="InterPro" id="IPR004154">
    <property type="entry name" value="Anticodon-bd"/>
</dbReference>
<dbReference type="GO" id="GO:0006433">
    <property type="term" value="P:prolyl-tRNA aminoacylation"/>
    <property type="evidence" value="ECO:0007669"/>
    <property type="project" value="InterPro"/>
</dbReference>
<protein>
    <recommendedName>
        <fullName evidence="2">proline--tRNA ligase</fullName>
        <ecNumber evidence="2">6.1.1.15</ecNumber>
    </recommendedName>
    <alternativeName>
        <fullName evidence="8">Prolyl-tRNA synthetase</fullName>
    </alternativeName>
</protein>
<comment type="catalytic activity">
    <reaction evidence="9">
        <text>tRNA(Pro) + L-proline + ATP = L-prolyl-tRNA(Pro) + AMP + diphosphate</text>
        <dbReference type="Rhea" id="RHEA:14305"/>
        <dbReference type="Rhea" id="RHEA-COMP:9700"/>
        <dbReference type="Rhea" id="RHEA-COMP:9702"/>
        <dbReference type="ChEBI" id="CHEBI:30616"/>
        <dbReference type="ChEBI" id="CHEBI:33019"/>
        <dbReference type="ChEBI" id="CHEBI:60039"/>
        <dbReference type="ChEBI" id="CHEBI:78442"/>
        <dbReference type="ChEBI" id="CHEBI:78532"/>
        <dbReference type="ChEBI" id="CHEBI:456215"/>
        <dbReference type="EC" id="6.1.1.15"/>
    </reaction>
</comment>
<dbReference type="GO" id="GO:0005524">
    <property type="term" value="F:ATP binding"/>
    <property type="evidence" value="ECO:0007669"/>
    <property type="project" value="UniProtKB-KW"/>
</dbReference>
<dbReference type="SUPFAM" id="SSF55681">
    <property type="entry name" value="Class II aaRS and biotin synthetases"/>
    <property type="match status" value="1"/>
</dbReference>
<dbReference type="EC" id="6.1.1.15" evidence="2"/>
<dbReference type="InterPro" id="IPR002314">
    <property type="entry name" value="aa-tRNA-synt_IIb"/>
</dbReference>
<dbReference type="GO" id="GO:0004827">
    <property type="term" value="F:proline-tRNA ligase activity"/>
    <property type="evidence" value="ECO:0007669"/>
    <property type="project" value="UniProtKB-EC"/>
</dbReference>
<dbReference type="InterPro" id="IPR036621">
    <property type="entry name" value="Anticodon-bd_dom_sf"/>
</dbReference>
<dbReference type="InterPro" id="IPR002316">
    <property type="entry name" value="Pro-tRNA-ligase_IIa"/>
</dbReference>
<evidence type="ECO:0000256" key="2">
    <source>
        <dbReference type="ARBA" id="ARBA00012831"/>
    </source>
</evidence>
<evidence type="ECO:0000313" key="11">
    <source>
        <dbReference type="EMBL" id="KAG0152469.1"/>
    </source>
</evidence>
<dbReference type="InterPro" id="IPR004500">
    <property type="entry name" value="Pro-tRNA-synth_IIa_bac-type"/>
</dbReference>
<dbReference type="GO" id="GO:0005739">
    <property type="term" value="C:mitochondrion"/>
    <property type="evidence" value="ECO:0007669"/>
    <property type="project" value="TreeGrafter"/>
</dbReference>
<dbReference type="SUPFAM" id="SSF52954">
    <property type="entry name" value="Class II aaRS ABD-related"/>
    <property type="match status" value="1"/>
</dbReference>
<comment type="similarity">
    <text evidence="1">Belongs to the class-II aminoacyl-tRNA synthetase family.</text>
</comment>
<dbReference type="InterPro" id="IPR033730">
    <property type="entry name" value="ProRS_core_prok"/>
</dbReference>
<name>A0A9P6THU8_9BASI</name>
<keyword evidence="4" id="KW-0547">Nucleotide-binding</keyword>
<evidence type="ECO:0000256" key="3">
    <source>
        <dbReference type="ARBA" id="ARBA00022598"/>
    </source>
</evidence>
<evidence type="ECO:0000259" key="10">
    <source>
        <dbReference type="PROSITE" id="PS50862"/>
    </source>
</evidence>
<dbReference type="InterPro" id="IPR006195">
    <property type="entry name" value="aa-tRNA-synth_II"/>
</dbReference>
<organism evidence="11 12">
    <name type="scientific">Cronartium quercuum f. sp. fusiforme G11</name>
    <dbReference type="NCBI Taxonomy" id="708437"/>
    <lineage>
        <taxon>Eukaryota</taxon>
        <taxon>Fungi</taxon>
        <taxon>Dikarya</taxon>
        <taxon>Basidiomycota</taxon>
        <taxon>Pucciniomycotina</taxon>
        <taxon>Pucciniomycetes</taxon>
        <taxon>Pucciniales</taxon>
        <taxon>Coleosporiaceae</taxon>
        <taxon>Cronartium</taxon>
    </lineage>
</organism>